<organism evidence="7 8">
    <name type="scientific">Helicobacter marmotae</name>
    <dbReference type="NCBI Taxonomy" id="152490"/>
    <lineage>
        <taxon>Bacteria</taxon>
        <taxon>Pseudomonadati</taxon>
        <taxon>Campylobacterota</taxon>
        <taxon>Epsilonproteobacteria</taxon>
        <taxon>Campylobacterales</taxon>
        <taxon>Helicobacteraceae</taxon>
        <taxon>Helicobacter</taxon>
    </lineage>
</organism>
<dbReference type="InterPro" id="IPR012337">
    <property type="entry name" value="RNaseH-like_sf"/>
</dbReference>
<protein>
    <recommendedName>
        <fullName evidence="5">Putative pre-16S rRNA nuclease</fullName>
        <ecNumber evidence="5">3.1.-.-</ecNumber>
    </recommendedName>
</protein>
<evidence type="ECO:0000259" key="6">
    <source>
        <dbReference type="SMART" id="SM00732"/>
    </source>
</evidence>
<dbReference type="FunFam" id="3.30.420.140:FF:000013">
    <property type="entry name" value="Putative pre-16S rRNA nuclease"/>
    <property type="match status" value="1"/>
</dbReference>
<dbReference type="Proteomes" id="UP000256599">
    <property type="component" value="Unassembled WGS sequence"/>
</dbReference>
<evidence type="ECO:0000256" key="5">
    <source>
        <dbReference type="HAMAP-Rule" id="MF_00651"/>
    </source>
</evidence>
<reference evidence="7 8" key="1">
    <citation type="submission" date="2018-04" db="EMBL/GenBank/DDBJ databases">
        <title>Novel Campyloabacter and Helicobacter Species and Strains.</title>
        <authorList>
            <person name="Mannion A.J."/>
            <person name="Shen Z."/>
            <person name="Fox J.G."/>
        </authorList>
    </citation>
    <scope>NUCLEOTIDE SEQUENCE [LARGE SCALE GENOMIC DNA]</scope>
    <source>
        <strain evidence="7 8">MIT 98-6070</strain>
    </source>
</reference>
<evidence type="ECO:0000313" key="7">
    <source>
        <dbReference type="EMBL" id="RDU60331.1"/>
    </source>
</evidence>
<dbReference type="PANTHER" id="PTHR33317">
    <property type="entry name" value="POLYNUCLEOTIDYL TRANSFERASE, RIBONUCLEASE H-LIKE SUPERFAMILY PROTEIN"/>
    <property type="match status" value="1"/>
</dbReference>
<dbReference type="InterPro" id="IPR037027">
    <property type="entry name" value="YqgF/RNaseH-like_dom_sf"/>
</dbReference>
<dbReference type="RefSeq" id="WP_104699578.1">
    <property type="nucleotide sequence ID" value="NZ_FZPP01000007.1"/>
</dbReference>
<evidence type="ECO:0000256" key="2">
    <source>
        <dbReference type="ARBA" id="ARBA00022517"/>
    </source>
</evidence>
<evidence type="ECO:0000256" key="3">
    <source>
        <dbReference type="ARBA" id="ARBA00022722"/>
    </source>
</evidence>
<dbReference type="PANTHER" id="PTHR33317:SF4">
    <property type="entry name" value="POLYNUCLEOTIDYL TRANSFERASE, RIBONUCLEASE H-LIKE SUPERFAMILY PROTEIN"/>
    <property type="match status" value="1"/>
</dbReference>
<dbReference type="AlphaFoldDB" id="A0A3D8I723"/>
<keyword evidence="8" id="KW-1185">Reference proteome</keyword>
<dbReference type="GO" id="GO:0004518">
    <property type="term" value="F:nuclease activity"/>
    <property type="evidence" value="ECO:0007669"/>
    <property type="project" value="UniProtKB-KW"/>
</dbReference>
<dbReference type="GO" id="GO:0016788">
    <property type="term" value="F:hydrolase activity, acting on ester bonds"/>
    <property type="evidence" value="ECO:0007669"/>
    <property type="project" value="UniProtKB-UniRule"/>
</dbReference>
<sequence>MNILACDVGLKHIGLAVYMHGIILPLEAIIRINRNQAARDLDKLLKEREIERLVVGLPSGGWARHEEGQRRIRHFISLLCFEGEIIFIDEDYTSIEALESLGYMKVKTRARAQKNGMIDSLSACIILERYIESYLS</sequence>
<dbReference type="NCBIfam" id="NF001026">
    <property type="entry name" value="PRK00109.2-2"/>
    <property type="match status" value="1"/>
</dbReference>
<dbReference type="HAMAP" id="MF_00651">
    <property type="entry name" value="Nuclease_YqgF"/>
    <property type="match status" value="1"/>
</dbReference>
<dbReference type="Pfam" id="PF03652">
    <property type="entry name" value="RuvX"/>
    <property type="match status" value="1"/>
</dbReference>
<evidence type="ECO:0000313" key="8">
    <source>
        <dbReference type="Proteomes" id="UP000256599"/>
    </source>
</evidence>
<comment type="similarity">
    <text evidence="5">Belongs to the YqgF HJR family.</text>
</comment>
<dbReference type="GO" id="GO:0000967">
    <property type="term" value="P:rRNA 5'-end processing"/>
    <property type="evidence" value="ECO:0007669"/>
    <property type="project" value="UniProtKB-UniRule"/>
</dbReference>
<dbReference type="EMBL" id="NXLR01000004">
    <property type="protein sequence ID" value="RDU60331.1"/>
    <property type="molecule type" value="Genomic_DNA"/>
</dbReference>
<comment type="caution">
    <text evidence="7">The sequence shown here is derived from an EMBL/GenBank/DDBJ whole genome shotgun (WGS) entry which is preliminary data.</text>
</comment>
<name>A0A3D8I723_9HELI</name>
<dbReference type="SMART" id="SM00732">
    <property type="entry name" value="YqgFc"/>
    <property type="match status" value="1"/>
</dbReference>
<gene>
    <name evidence="7" type="ORF">CQA63_03720</name>
</gene>
<keyword evidence="2 5" id="KW-0690">Ribosome biogenesis</keyword>
<comment type="subcellular location">
    <subcellularLocation>
        <location evidence="5">Cytoplasm</location>
    </subcellularLocation>
</comment>
<dbReference type="NCBIfam" id="TIGR00250">
    <property type="entry name" value="RNAse_H_YqgF"/>
    <property type="match status" value="1"/>
</dbReference>
<evidence type="ECO:0000256" key="1">
    <source>
        <dbReference type="ARBA" id="ARBA00022490"/>
    </source>
</evidence>
<feature type="domain" description="YqgF/RNase H-like" evidence="6">
    <location>
        <begin position="1"/>
        <end position="97"/>
    </location>
</feature>
<accession>A0A3D8I723</accession>
<dbReference type="CDD" id="cd16964">
    <property type="entry name" value="YqgF"/>
    <property type="match status" value="1"/>
</dbReference>
<dbReference type="InterPro" id="IPR006641">
    <property type="entry name" value="YqgF/RNaseH-like_dom"/>
</dbReference>
<dbReference type="InterPro" id="IPR005227">
    <property type="entry name" value="YqgF"/>
</dbReference>
<dbReference type="SUPFAM" id="SSF53098">
    <property type="entry name" value="Ribonuclease H-like"/>
    <property type="match status" value="1"/>
</dbReference>
<proteinExistence type="inferred from homology"/>
<comment type="function">
    <text evidence="5">Could be a nuclease involved in processing of the 5'-end of pre-16S rRNA.</text>
</comment>
<dbReference type="OrthoDB" id="9796140at2"/>
<dbReference type="GO" id="GO:0005829">
    <property type="term" value="C:cytosol"/>
    <property type="evidence" value="ECO:0007669"/>
    <property type="project" value="TreeGrafter"/>
</dbReference>
<keyword evidence="1 5" id="KW-0963">Cytoplasm</keyword>
<keyword evidence="3 5" id="KW-0540">Nuclease</keyword>
<dbReference type="Gene3D" id="3.30.420.140">
    <property type="entry name" value="YqgF/RNase H-like domain"/>
    <property type="match status" value="1"/>
</dbReference>
<dbReference type="EC" id="3.1.-.-" evidence="5"/>
<evidence type="ECO:0000256" key="4">
    <source>
        <dbReference type="ARBA" id="ARBA00022801"/>
    </source>
</evidence>
<keyword evidence="4 5" id="KW-0378">Hydrolase</keyword>